<evidence type="ECO:0000256" key="4">
    <source>
        <dbReference type="ARBA" id="ARBA00022691"/>
    </source>
</evidence>
<dbReference type="GO" id="GO:0051539">
    <property type="term" value="F:4 iron, 4 sulfur cluster binding"/>
    <property type="evidence" value="ECO:0007669"/>
    <property type="project" value="UniProtKB-KW"/>
</dbReference>
<evidence type="ECO:0000313" key="8">
    <source>
        <dbReference type="Proteomes" id="UP000436483"/>
    </source>
</evidence>
<keyword evidence="1" id="KW-0004">4Fe-4S</keyword>
<evidence type="ECO:0000313" key="7">
    <source>
        <dbReference type="EMBL" id="MXQ12950.1"/>
    </source>
</evidence>
<dbReference type="Pfam" id="PF05958">
    <property type="entry name" value="tRNA_U5-meth_tr"/>
    <property type="match status" value="1"/>
</dbReference>
<dbReference type="SUPFAM" id="SSF53335">
    <property type="entry name" value="S-adenosyl-L-methionine-dependent methyltransferases"/>
    <property type="match status" value="1"/>
</dbReference>
<feature type="binding site" evidence="6">
    <location>
        <position position="363"/>
    </location>
    <ligand>
        <name>S-adenosyl-L-methionine</name>
        <dbReference type="ChEBI" id="CHEBI:59789"/>
    </ligand>
</feature>
<dbReference type="AlphaFoldDB" id="A0A7X3SQ49"/>
<keyword evidence="5" id="KW-0411">Iron-sulfur</keyword>
<dbReference type="GO" id="GO:0070041">
    <property type="term" value="F:rRNA (uridine-C5-)-methyltransferase activity"/>
    <property type="evidence" value="ECO:0007669"/>
    <property type="project" value="TreeGrafter"/>
</dbReference>
<reference evidence="7 8" key="2">
    <citation type="submission" date="2020-01" db="EMBL/GenBank/DDBJ databases">
        <title>Microvirga sp. nov., an arsenate reduction bacterium isolated from Tibet hotspring sediments.</title>
        <authorList>
            <person name="Xian W.-D."/>
            <person name="Li W.-J."/>
        </authorList>
    </citation>
    <scope>NUCLEOTIDE SEQUENCE [LARGE SCALE GENOMIC DNA]</scope>
    <source>
        <strain evidence="7 8">KCTC 23863</strain>
    </source>
</reference>
<evidence type="ECO:0000256" key="2">
    <source>
        <dbReference type="ARBA" id="ARBA00022603"/>
    </source>
</evidence>
<evidence type="ECO:0000256" key="1">
    <source>
        <dbReference type="ARBA" id="ARBA00022485"/>
    </source>
</evidence>
<protein>
    <submittedName>
        <fullName evidence="7">RNA methyltransferase</fullName>
    </submittedName>
</protein>
<dbReference type="CDD" id="cd02440">
    <property type="entry name" value="AdoMet_MTases"/>
    <property type="match status" value="1"/>
</dbReference>
<keyword evidence="8" id="KW-1185">Reference proteome</keyword>
<organism evidence="7 8">
    <name type="scientific">Microvirga makkahensis</name>
    <dbReference type="NCBI Taxonomy" id="1128670"/>
    <lineage>
        <taxon>Bacteria</taxon>
        <taxon>Pseudomonadati</taxon>
        <taxon>Pseudomonadota</taxon>
        <taxon>Alphaproteobacteria</taxon>
        <taxon>Hyphomicrobiales</taxon>
        <taxon>Methylobacteriaceae</taxon>
        <taxon>Microvirga</taxon>
    </lineage>
</organism>
<accession>A0A7X3SQ49</accession>
<dbReference type="Proteomes" id="UP000436483">
    <property type="component" value="Unassembled WGS sequence"/>
</dbReference>
<dbReference type="OrthoDB" id="9804590at2"/>
<comment type="caution">
    <text evidence="7">The sequence shown here is derived from an EMBL/GenBank/DDBJ whole genome shotgun (WGS) entry which is preliminary data.</text>
</comment>
<evidence type="ECO:0000256" key="5">
    <source>
        <dbReference type="ARBA" id="ARBA00023014"/>
    </source>
</evidence>
<keyword evidence="1" id="KW-0479">Metal-binding</keyword>
<keyword evidence="1" id="KW-0408">Iron</keyword>
<feature type="binding site" evidence="6">
    <location>
        <position position="315"/>
    </location>
    <ligand>
        <name>S-adenosyl-L-methionine</name>
        <dbReference type="ChEBI" id="CHEBI:59789"/>
    </ligand>
</feature>
<feature type="binding site" evidence="6">
    <location>
        <position position="295"/>
    </location>
    <ligand>
        <name>S-adenosyl-L-methionine</name>
        <dbReference type="ChEBI" id="CHEBI:59789"/>
    </ligand>
</feature>
<dbReference type="SUPFAM" id="SSF50249">
    <property type="entry name" value="Nucleic acid-binding proteins"/>
    <property type="match status" value="1"/>
</dbReference>
<dbReference type="Gene3D" id="2.40.50.1070">
    <property type="match status" value="1"/>
</dbReference>
<gene>
    <name evidence="7" type="ORF">GR328_16085</name>
</gene>
<feature type="active site" description="Nucleophile" evidence="6">
    <location>
        <position position="389"/>
    </location>
</feature>
<dbReference type="InterPro" id="IPR010280">
    <property type="entry name" value="U5_MeTrfase_fam"/>
</dbReference>
<evidence type="ECO:0000256" key="3">
    <source>
        <dbReference type="ARBA" id="ARBA00022679"/>
    </source>
</evidence>
<dbReference type="Gene3D" id="3.40.50.150">
    <property type="entry name" value="Vaccinia Virus protein VP39"/>
    <property type="match status" value="1"/>
</dbReference>
<dbReference type="PANTHER" id="PTHR11061">
    <property type="entry name" value="RNA M5U METHYLTRANSFERASE"/>
    <property type="match status" value="1"/>
</dbReference>
<proteinExistence type="inferred from homology"/>
<dbReference type="InterPro" id="IPR012340">
    <property type="entry name" value="NA-bd_OB-fold"/>
</dbReference>
<comment type="similarity">
    <text evidence="6">Belongs to the class I-like SAM-binding methyltransferase superfamily. RNA M5U methyltransferase family.</text>
</comment>
<name>A0A7X3SQ49_9HYPH</name>
<dbReference type="Gene3D" id="2.40.50.140">
    <property type="entry name" value="Nucleic acid-binding proteins"/>
    <property type="match status" value="1"/>
</dbReference>
<keyword evidence="3 6" id="KW-0808">Transferase</keyword>
<keyword evidence="4 6" id="KW-0949">S-adenosyl-L-methionine</keyword>
<keyword evidence="2 6" id="KW-0489">Methyltransferase</keyword>
<sequence length="438" mass="47718">MASSPPPSRAETATANFCWEPIVGEQVIIERLGAKADGIAETASGPVFVPKTLPGETVTIERDGSRADLIRVDAASPERETPFCPYFDECGGCATQHMKHGFYQAWKQEILARTLRQARIETPVEPMIDAHGDGRRRVTLHVRFPDRSMHVGYMAARSHRIVAIAFCPIAEPGLKEQAPVIARAIGEHLKGARKPLDIQITNTRTGFDVDVRGHGPLKDSDRLSLIGLAERLDLSRLSIHGDVIVERRPPAIAMGRASVVPPAGSFLQATRLGEETLASFVTEACGRAKRVADLFSGSGPFALRLAEKSEVHAVEHDQGSMTALDKAFRATPGLRRITTEARDLFRRPLLTPELNAFDAVVLDPPRAGAEAQAKQLAASKVPLVVSVSCDAATFARDTAILTSGGYRLERVIPVDQFKHSPHLEVIGILRRDAVKKRR</sequence>
<dbReference type="GO" id="GO:0070475">
    <property type="term" value="P:rRNA base methylation"/>
    <property type="evidence" value="ECO:0007669"/>
    <property type="project" value="TreeGrafter"/>
</dbReference>
<feature type="binding site" evidence="6">
    <location>
        <position position="268"/>
    </location>
    <ligand>
        <name>S-adenosyl-L-methionine</name>
        <dbReference type="ChEBI" id="CHEBI:59789"/>
    </ligand>
</feature>
<evidence type="ECO:0000256" key="6">
    <source>
        <dbReference type="PROSITE-ProRule" id="PRU01024"/>
    </source>
</evidence>
<reference evidence="7 8" key="1">
    <citation type="submission" date="2019-12" db="EMBL/GenBank/DDBJ databases">
        <authorList>
            <person name="Yuan C.-G."/>
        </authorList>
    </citation>
    <scope>NUCLEOTIDE SEQUENCE [LARGE SCALE GENOMIC DNA]</scope>
    <source>
        <strain evidence="7 8">KCTC 23863</strain>
    </source>
</reference>
<dbReference type="EMBL" id="WURB01000011">
    <property type="protein sequence ID" value="MXQ12950.1"/>
    <property type="molecule type" value="Genomic_DNA"/>
</dbReference>
<dbReference type="PANTHER" id="PTHR11061:SF49">
    <property type="entry name" value="23S RRNA (URACIL(1939)-C(5))-METHYLTRANSFERASE RLMD"/>
    <property type="match status" value="1"/>
</dbReference>
<dbReference type="PROSITE" id="PS51687">
    <property type="entry name" value="SAM_MT_RNA_M5U"/>
    <property type="match status" value="1"/>
</dbReference>
<dbReference type="InterPro" id="IPR029063">
    <property type="entry name" value="SAM-dependent_MTases_sf"/>
</dbReference>